<dbReference type="Pfam" id="PF00487">
    <property type="entry name" value="FA_desaturase"/>
    <property type="match status" value="1"/>
</dbReference>
<accession>A0AAV1I0F5</accession>
<dbReference type="PANTHER" id="PTHR36459:SF1">
    <property type="entry name" value="FATTY ACID DESATURASE DOMAIN-CONTAINING PROTEIN-RELATED"/>
    <property type="match status" value="1"/>
</dbReference>
<keyword evidence="1" id="KW-1133">Transmembrane helix</keyword>
<reference evidence="3 4" key="1">
    <citation type="submission" date="2023-10" db="EMBL/GenBank/DDBJ databases">
        <authorList>
            <person name="Maclean D."/>
            <person name="Macfadyen A."/>
        </authorList>
    </citation>
    <scope>NUCLEOTIDE SEQUENCE [LARGE SCALE GENOMIC DNA]</scope>
</reference>
<feature type="transmembrane region" description="Helical" evidence="1">
    <location>
        <begin position="251"/>
        <end position="271"/>
    </location>
</feature>
<evidence type="ECO:0000259" key="2">
    <source>
        <dbReference type="Pfam" id="PF00487"/>
    </source>
</evidence>
<evidence type="ECO:0000256" key="1">
    <source>
        <dbReference type="SAM" id="Phobius"/>
    </source>
</evidence>
<protein>
    <recommendedName>
        <fullName evidence="2">Fatty acid desaturase domain-containing protein</fullName>
    </recommendedName>
</protein>
<feature type="transmembrane region" description="Helical" evidence="1">
    <location>
        <begin position="144"/>
        <end position="164"/>
    </location>
</feature>
<keyword evidence="1" id="KW-0472">Membrane</keyword>
<dbReference type="PANTHER" id="PTHR36459">
    <property type="entry name" value="ORF"/>
    <property type="match status" value="1"/>
</dbReference>
<dbReference type="InterPro" id="IPR005804">
    <property type="entry name" value="FA_desaturase_dom"/>
</dbReference>
<evidence type="ECO:0000313" key="3">
    <source>
        <dbReference type="EMBL" id="CAK0770599.1"/>
    </source>
</evidence>
<gene>
    <name evidence="3" type="ORF">CVIRNUC_003783</name>
</gene>
<sequence length="395" mass="45285">MCAPTRGPMASTVTVAYGDPTTIAHNEKDDDQPSCSGVRSAIEAAVTRDLTAKRREYLFTPPRWLQRCCLPALQDSRDEPVALLLCNIILVTFPSALVVLLGPQRHWLGLIHVAVNYVLLFPRFVVALLHVTEHRRLFRSEYPFRNAIASLMLTPLFGIPSGVYRLHHRVMHHVEDNMNPKDLSSTEPYQRDNLAHFFMYWFRHATLAWLELPIYALSCRRYKLTAEVVAAELMYGMTVFGMYQWRPVATLWLFLIPYLLSTLAMMFGNWCQHMFINPENPRSAYSMAYNSVATGDNSATFNDGYHILHHLNSMTHWSELPVQFLKSLDRHIENKALVVDDWGVIEIGLAVFARDYDAVINRMLLPYTKPKDAETREAAKQMLKARLRPVHVKAA</sequence>
<dbReference type="EMBL" id="CAUYUE010000004">
    <property type="protein sequence ID" value="CAK0770599.1"/>
    <property type="molecule type" value="Genomic_DNA"/>
</dbReference>
<feature type="transmembrane region" description="Helical" evidence="1">
    <location>
        <begin position="81"/>
        <end position="101"/>
    </location>
</feature>
<organism evidence="3 4">
    <name type="scientific">Coccomyxa viridis</name>
    <dbReference type="NCBI Taxonomy" id="1274662"/>
    <lineage>
        <taxon>Eukaryota</taxon>
        <taxon>Viridiplantae</taxon>
        <taxon>Chlorophyta</taxon>
        <taxon>core chlorophytes</taxon>
        <taxon>Trebouxiophyceae</taxon>
        <taxon>Trebouxiophyceae incertae sedis</taxon>
        <taxon>Coccomyxaceae</taxon>
        <taxon>Coccomyxa</taxon>
    </lineage>
</organism>
<dbReference type="AlphaFoldDB" id="A0AAV1I0F5"/>
<evidence type="ECO:0000313" key="4">
    <source>
        <dbReference type="Proteomes" id="UP001314263"/>
    </source>
</evidence>
<dbReference type="GO" id="GO:0006629">
    <property type="term" value="P:lipid metabolic process"/>
    <property type="evidence" value="ECO:0007669"/>
    <property type="project" value="InterPro"/>
</dbReference>
<comment type="caution">
    <text evidence="3">The sequence shown here is derived from an EMBL/GenBank/DDBJ whole genome shotgun (WGS) entry which is preliminary data.</text>
</comment>
<proteinExistence type="predicted"/>
<keyword evidence="1" id="KW-0812">Transmembrane</keyword>
<keyword evidence="4" id="KW-1185">Reference proteome</keyword>
<name>A0AAV1I0F5_9CHLO</name>
<feature type="transmembrane region" description="Helical" evidence="1">
    <location>
        <begin position="107"/>
        <end position="132"/>
    </location>
</feature>
<feature type="domain" description="Fatty acid desaturase" evidence="2">
    <location>
        <begin position="107"/>
        <end position="321"/>
    </location>
</feature>
<dbReference type="Proteomes" id="UP001314263">
    <property type="component" value="Unassembled WGS sequence"/>
</dbReference>